<proteinExistence type="predicted"/>
<name>A0A316DZI4_9BACL</name>
<dbReference type="RefSeq" id="WP_170119232.1">
    <property type="nucleotide sequence ID" value="NZ_QGGL01000002.1"/>
</dbReference>
<reference evidence="1 2" key="1">
    <citation type="submission" date="2018-05" db="EMBL/GenBank/DDBJ databases">
        <title>Genomic Encyclopedia of Type Strains, Phase IV (KMG-IV): sequencing the most valuable type-strain genomes for metagenomic binning, comparative biology and taxonomic classification.</title>
        <authorList>
            <person name="Goeker M."/>
        </authorList>
    </citation>
    <scope>NUCLEOTIDE SEQUENCE [LARGE SCALE GENOMIC DNA]</scope>
    <source>
        <strain evidence="1 2">DSM 18773</strain>
    </source>
</reference>
<accession>A0A316DZI4</accession>
<dbReference type="EMBL" id="QGGL01000002">
    <property type="protein sequence ID" value="PWK15920.1"/>
    <property type="molecule type" value="Genomic_DNA"/>
</dbReference>
<dbReference type="AlphaFoldDB" id="A0A316DZI4"/>
<sequence length="58" mass="7075">MQDYIDRKHAELKTYIQECEQRFGMTSDEFLSYYRELESHGLEEEYDWFVALNFLNAA</sequence>
<gene>
    <name evidence="1" type="ORF">C7459_102166</name>
</gene>
<keyword evidence="2" id="KW-1185">Reference proteome</keyword>
<organism evidence="1 2">
    <name type="scientific">Tumebacillus permanentifrigoris</name>
    <dbReference type="NCBI Taxonomy" id="378543"/>
    <lineage>
        <taxon>Bacteria</taxon>
        <taxon>Bacillati</taxon>
        <taxon>Bacillota</taxon>
        <taxon>Bacilli</taxon>
        <taxon>Bacillales</taxon>
        <taxon>Alicyclobacillaceae</taxon>
        <taxon>Tumebacillus</taxon>
    </lineage>
</organism>
<evidence type="ECO:0000313" key="2">
    <source>
        <dbReference type="Proteomes" id="UP000245634"/>
    </source>
</evidence>
<comment type="caution">
    <text evidence="1">The sequence shown here is derived from an EMBL/GenBank/DDBJ whole genome shotgun (WGS) entry which is preliminary data.</text>
</comment>
<evidence type="ECO:0000313" key="1">
    <source>
        <dbReference type="EMBL" id="PWK15920.1"/>
    </source>
</evidence>
<dbReference type="Proteomes" id="UP000245634">
    <property type="component" value="Unassembled WGS sequence"/>
</dbReference>
<protein>
    <submittedName>
        <fullName evidence="1">Uncharacterized protein</fullName>
    </submittedName>
</protein>